<dbReference type="InterPro" id="IPR024881">
    <property type="entry name" value="Tip"/>
</dbReference>
<dbReference type="KEGG" id="msaa:QYS49_36590"/>
<dbReference type="PANTHER" id="PTHR13412">
    <property type="entry name" value="T-CELL IMMUNOMODULATORY PROTEIN HOMOLOG"/>
    <property type="match status" value="1"/>
</dbReference>
<dbReference type="SMART" id="SM00191">
    <property type="entry name" value="Int_alpha"/>
    <property type="match status" value="5"/>
</dbReference>
<dbReference type="GO" id="GO:0008305">
    <property type="term" value="C:integrin complex"/>
    <property type="evidence" value="ECO:0007669"/>
    <property type="project" value="InterPro"/>
</dbReference>
<dbReference type="InterPro" id="IPR011889">
    <property type="entry name" value="Liste_lipo_26"/>
</dbReference>
<keyword evidence="1" id="KW-0325">Glycoprotein</keyword>
<dbReference type="InterPro" id="IPR000413">
    <property type="entry name" value="Integrin_alpha"/>
</dbReference>
<gene>
    <name evidence="3" type="ORF">QYS49_36590</name>
</gene>
<feature type="chain" id="PRO_5041222882" evidence="2">
    <location>
        <begin position="20"/>
        <end position="992"/>
    </location>
</feature>
<dbReference type="SUPFAM" id="SSF69318">
    <property type="entry name" value="Integrin alpha N-terminal domain"/>
    <property type="match status" value="1"/>
</dbReference>
<dbReference type="AlphaFoldDB" id="A0AA51N8W4"/>
<keyword evidence="4" id="KW-1185">Reference proteome</keyword>
<feature type="signal peptide" evidence="2">
    <location>
        <begin position="1"/>
        <end position="19"/>
    </location>
</feature>
<evidence type="ECO:0000256" key="1">
    <source>
        <dbReference type="ARBA" id="ARBA00023180"/>
    </source>
</evidence>
<dbReference type="PRINTS" id="PR01185">
    <property type="entry name" value="INTEGRINA"/>
</dbReference>
<dbReference type="RefSeq" id="WP_308347556.1">
    <property type="nucleotide sequence ID" value="NZ_CP129971.1"/>
</dbReference>
<dbReference type="InterPro" id="IPR005046">
    <property type="entry name" value="DUF285"/>
</dbReference>
<dbReference type="Pfam" id="PF03382">
    <property type="entry name" value="DUF285"/>
    <property type="match status" value="2"/>
</dbReference>
<evidence type="ECO:0000313" key="3">
    <source>
        <dbReference type="EMBL" id="WMN10942.1"/>
    </source>
</evidence>
<dbReference type="NCBIfam" id="TIGR02167">
    <property type="entry name" value="Liste_lipo_26"/>
    <property type="match status" value="4"/>
</dbReference>
<organism evidence="3 4">
    <name type="scientific">Marivirga salinarum</name>
    <dbReference type="NCBI Taxonomy" id="3059078"/>
    <lineage>
        <taxon>Bacteria</taxon>
        <taxon>Pseudomonadati</taxon>
        <taxon>Bacteroidota</taxon>
        <taxon>Cytophagia</taxon>
        <taxon>Cytophagales</taxon>
        <taxon>Marivirgaceae</taxon>
        <taxon>Marivirga</taxon>
    </lineage>
</organism>
<dbReference type="EMBL" id="CP129971">
    <property type="protein sequence ID" value="WMN10942.1"/>
    <property type="molecule type" value="Genomic_DNA"/>
</dbReference>
<keyword evidence="2" id="KW-0732">Signal</keyword>
<name>A0AA51N8W4_9BACT</name>
<proteinExistence type="predicted"/>
<dbReference type="InterPro" id="IPR013519">
    <property type="entry name" value="Int_alpha_beta-p"/>
</dbReference>
<dbReference type="GO" id="GO:0007155">
    <property type="term" value="P:cell adhesion"/>
    <property type="evidence" value="ECO:0007669"/>
    <property type="project" value="InterPro"/>
</dbReference>
<evidence type="ECO:0000313" key="4">
    <source>
        <dbReference type="Proteomes" id="UP001230496"/>
    </source>
</evidence>
<protein>
    <submittedName>
        <fullName evidence="3">BspA family leucine-rich repeat surface protein</fullName>
    </submittedName>
</protein>
<dbReference type="PANTHER" id="PTHR13412:SF0">
    <property type="entry name" value="T-CELL IMMUNOMODULATORY PROTEIN"/>
    <property type="match status" value="1"/>
</dbReference>
<dbReference type="Gene3D" id="2.130.10.130">
    <property type="entry name" value="Integrin alpha, N-terminal"/>
    <property type="match status" value="3"/>
</dbReference>
<dbReference type="Proteomes" id="UP001230496">
    <property type="component" value="Chromosome"/>
</dbReference>
<accession>A0AA51N8W4</accession>
<reference evidence="3 4" key="1">
    <citation type="submission" date="2023-08" db="EMBL/GenBank/DDBJ databases">
        <title>Comparative genomics and taxonomic characterization of three novel marine species of genus Marivirga.</title>
        <authorList>
            <person name="Muhammad N."/>
            <person name="Kim S.-G."/>
        </authorList>
    </citation>
    <scope>NUCLEOTIDE SEQUENCE [LARGE SCALE GENOMIC DNA]</scope>
    <source>
        <strain evidence="3 4">BDSF4-3</strain>
    </source>
</reference>
<evidence type="ECO:0000256" key="2">
    <source>
        <dbReference type="SAM" id="SignalP"/>
    </source>
</evidence>
<dbReference type="InterPro" id="IPR028994">
    <property type="entry name" value="Integrin_alpha_N"/>
</dbReference>
<sequence length="992" mass="109568">MKKLLLLISFFTFISLLYSANKLSAQNYPPVFDKNTLKGTRGITIPKPDADDRSGYGTDLQFIGDINNDGLEDIAISSGATTVDGLDNAGKAYIIFGSNDEFDFPFDLSTLNGSNGFVIEGVVEGERRGREVAGPGDINGDGIDDLIIGGAGSYDVKILYGKPSFPSLIESSDIGGSNGFSIEVSKSGSVAKLGDINGDGINDFIIATPDSFNGFSACIVFGRSDNFPSEIDVTYLDGVKGFRTTDFMASGPGDQVGSAGDINNDGINDILIGSRNGFSPERSISYVLFGKNGTFDPLVEIEDVDGSDGFKIDNRDNNFLTFVGPIGDVNGDGIDDCFSENNIIFGSNDPFPAEMMMADFDGDNGFVVKDMLLCAAPAGDLNFDGIDDFIIADPNINIVYGTTDGFPSEFDRADIDGTNGFLIDDMDHSNVGRPIDGGKDFNGDGLDDFIFGEWTYRSESVYVVFGGDHYAIPFHDDYPKLENITTEGFSLLVNAKEKGKVNYAVFESSTYYTVDYEEINEGTDAVLQGSFPINTKDTEIINVIDELKSSSQYDVHFYFEDDANNFGEIFSFEDIETLFDPESAFVTTWDTEEEGDTNNDQIELRVSGGYYDIYWEKVTDPSVNGVLEDQSGTTTITFPEPGVYQVSLPESITRFYFPFYSNDPAKLLTVEQWGDAQWQSMEDMFYGCSNLTIPADDIPDLSEVTSMNYMFYQASSFNSDINDWDVSNVTDFSSLFTFAHSFNQNLNNWDVSNATTMRSTFYGASSFNSDISNWDVSNVTDMYFMFSNATSFNQDIGDWDVSKVTKMGCLFRETPFNQDIGEWNVSNVKNMNEMFRKASAFNQDISGWDVSQNTTMYFMFSEASSFNQDIGGWDVGNVEDMYSTFRDSPAFDQDLGDWDISKVENIRMFLDDSGLSPCNYSATLEGWSKLSLQDGLFFHAGNSKYPSEAAEYRQSIKDDFGWTIYDYGELSNEVTISTSQEISCPGASERHS</sequence>